<organism evidence="6 7">
    <name type="scientific">Discostella pseudostelligera</name>
    <dbReference type="NCBI Taxonomy" id="259834"/>
    <lineage>
        <taxon>Eukaryota</taxon>
        <taxon>Sar</taxon>
        <taxon>Stramenopiles</taxon>
        <taxon>Ochrophyta</taxon>
        <taxon>Bacillariophyta</taxon>
        <taxon>Coscinodiscophyceae</taxon>
        <taxon>Thalassiosirophycidae</taxon>
        <taxon>Stephanodiscales</taxon>
        <taxon>Stephanodiscaceae</taxon>
        <taxon>Discostella</taxon>
    </lineage>
</organism>
<gene>
    <name evidence="6" type="ORF">ACHAWU_002647</name>
</gene>
<dbReference type="GO" id="GO:0005524">
    <property type="term" value="F:ATP binding"/>
    <property type="evidence" value="ECO:0007669"/>
    <property type="project" value="UniProtKB-KW"/>
</dbReference>
<dbReference type="PANTHER" id="PTHR21299">
    <property type="entry name" value="CYTIDYLATE KINASE/PANTOATE-BETA-ALANINE LIGASE"/>
    <property type="match status" value="1"/>
</dbReference>
<protein>
    <recommendedName>
        <fullName evidence="1">Pantoate--beta-alanine ligase</fullName>
    </recommendedName>
    <alternativeName>
        <fullName evidence="5">Pantoate-activating enzyme</fullName>
    </alternativeName>
    <alternativeName>
        <fullName evidence="4">Pantothenate synthetase</fullName>
    </alternativeName>
</protein>
<evidence type="ECO:0000256" key="4">
    <source>
        <dbReference type="ARBA" id="ARBA00029902"/>
    </source>
</evidence>
<keyword evidence="7" id="KW-1185">Reference proteome</keyword>
<evidence type="ECO:0000313" key="6">
    <source>
        <dbReference type="EMBL" id="KAL3756068.1"/>
    </source>
</evidence>
<keyword evidence="2" id="KW-0547">Nucleotide-binding</keyword>
<dbReference type="Pfam" id="PF02569">
    <property type="entry name" value="Pantoate_ligase"/>
    <property type="match status" value="1"/>
</dbReference>
<evidence type="ECO:0000256" key="2">
    <source>
        <dbReference type="ARBA" id="ARBA00022741"/>
    </source>
</evidence>
<dbReference type="InterPro" id="IPR014729">
    <property type="entry name" value="Rossmann-like_a/b/a_fold"/>
</dbReference>
<dbReference type="AlphaFoldDB" id="A0ABD3LZP7"/>
<dbReference type="PANTHER" id="PTHR21299:SF1">
    <property type="entry name" value="PANTOATE--BETA-ALANINE LIGASE"/>
    <property type="match status" value="1"/>
</dbReference>
<evidence type="ECO:0000313" key="7">
    <source>
        <dbReference type="Proteomes" id="UP001530293"/>
    </source>
</evidence>
<keyword evidence="3" id="KW-0067">ATP-binding</keyword>
<name>A0ABD3LZP7_9STRA</name>
<sequence length="193" mass="21850">MTIRLALQHICKSSVVRSPRIPTLSKFVGEATERRCYHGISSSSADYYFDRYRTIDNRIRQTTRHWNMSTMVNGEKSSAQPMIHPTIESLRSVRKLLDPSVSVGFVPTMGALHEGHISLARAARSQNDVVIASIFVNPTQFAEGEDLDKYPRQLEKDVAMLKEIGVDHVFAPSSDIMYRKNHVTYVEPMVNVV</sequence>
<accession>A0ABD3LZP7</accession>
<dbReference type="InterPro" id="IPR003721">
    <property type="entry name" value="Pantoate_ligase"/>
</dbReference>
<reference evidence="6 7" key="1">
    <citation type="submission" date="2024-10" db="EMBL/GenBank/DDBJ databases">
        <title>Updated reference genomes for cyclostephanoid diatoms.</title>
        <authorList>
            <person name="Roberts W.R."/>
            <person name="Alverson A.J."/>
        </authorList>
    </citation>
    <scope>NUCLEOTIDE SEQUENCE [LARGE SCALE GENOMIC DNA]</scope>
    <source>
        <strain evidence="6 7">AJA232-27</strain>
    </source>
</reference>
<evidence type="ECO:0000256" key="5">
    <source>
        <dbReference type="ARBA" id="ARBA00032806"/>
    </source>
</evidence>
<dbReference type="NCBIfam" id="TIGR00125">
    <property type="entry name" value="cyt_tran_rel"/>
    <property type="match status" value="1"/>
</dbReference>
<proteinExistence type="predicted"/>
<comment type="caution">
    <text evidence="6">The sequence shown here is derived from an EMBL/GenBank/DDBJ whole genome shotgun (WGS) entry which is preliminary data.</text>
</comment>
<dbReference type="InterPro" id="IPR004821">
    <property type="entry name" value="Cyt_trans-like"/>
</dbReference>
<dbReference type="EMBL" id="JALLBG020000315">
    <property type="protein sequence ID" value="KAL3756068.1"/>
    <property type="molecule type" value="Genomic_DNA"/>
</dbReference>
<dbReference type="SUPFAM" id="SSF52374">
    <property type="entry name" value="Nucleotidylyl transferase"/>
    <property type="match status" value="1"/>
</dbReference>
<dbReference type="Gene3D" id="3.40.50.620">
    <property type="entry name" value="HUPs"/>
    <property type="match status" value="1"/>
</dbReference>
<dbReference type="Proteomes" id="UP001530293">
    <property type="component" value="Unassembled WGS sequence"/>
</dbReference>
<evidence type="ECO:0000256" key="1">
    <source>
        <dbReference type="ARBA" id="ARBA00015647"/>
    </source>
</evidence>
<evidence type="ECO:0000256" key="3">
    <source>
        <dbReference type="ARBA" id="ARBA00022840"/>
    </source>
</evidence>